<proteinExistence type="predicted"/>
<evidence type="ECO:0000313" key="3">
    <source>
        <dbReference type="Proteomes" id="UP001165080"/>
    </source>
</evidence>
<dbReference type="AlphaFoldDB" id="A0A9W6BCM2"/>
<dbReference type="Proteomes" id="UP001165080">
    <property type="component" value="Unassembled WGS sequence"/>
</dbReference>
<sequence length="358" mass="39157">MDDEIEPVSACSRTAESQPAVLQTAVLEEIVTACIRGAIPEIVSQVQARLHSPISSAAHAAAHAQAQHIVAQVGQNVVNQAAAVAQQQAAAVAQQTAQHVAYEAARQAPLHTFVMRDVLKHLRPPKFSGDNKKGEQRWDEFIYQANSYFTSLDDPTRMVAMSQMLTGDASLFWRTKIEGHAYGYADAFRITSRPVVYKGSVAAVVTQIDRLCLHIPNIADSEKKERLMAVLPKEILVALAVQTADVETLTYDDLCTKAERIDHAINSASVVHKSAGGTSSSGSEPMEVNALNPSRFVPKKTKEESKPQHKTEDKSPAPKLKKLTPEEKEDLKAKGLCYRCRVGKHMAKECPMAQKNSK</sequence>
<accession>A0A9W6BCM2</accession>
<comment type="caution">
    <text evidence="2">The sequence shown here is derived from an EMBL/GenBank/DDBJ whole genome shotgun (WGS) entry which is preliminary data.</text>
</comment>
<feature type="region of interest" description="Disordered" evidence="1">
    <location>
        <begin position="273"/>
        <end position="330"/>
    </location>
</feature>
<evidence type="ECO:0008006" key="4">
    <source>
        <dbReference type="Google" id="ProtNLM"/>
    </source>
</evidence>
<protein>
    <recommendedName>
        <fullName evidence="4">CCHC-type domain-containing protein</fullName>
    </recommendedName>
</protein>
<feature type="compositionally biased region" description="Basic and acidic residues" evidence="1">
    <location>
        <begin position="300"/>
        <end position="316"/>
    </location>
</feature>
<gene>
    <name evidence="2" type="primary">PLESTMB000610</name>
    <name evidence="2" type="ORF">PLESTB_000202300</name>
</gene>
<dbReference type="EMBL" id="BRXU01000002">
    <property type="protein sequence ID" value="GLC49283.1"/>
    <property type="molecule type" value="Genomic_DNA"/>
</dbReference>
<keyword evidence="3" id="KW-1185">Reference proteome</keyword>
<evidence type="ECO:0000256" key="1">
    <source>
        <dbReference type="SAM" id="MobiDB-lite"/>
    </source>
</evidence>
<reference evidence="2 3" key="1">
    <citation type="journal article" date="2023" name="Commun. Biol.">
        <title>Reorganization of the ancestral sex-determining regions during the evolution of trioecy in Pleodorina starrii.</title>
        <authorList>
            <person name="Takahashi K."/>
            <person name="Suzuki S."/>
            <person name="Kawai-Toyooka H."/>
            <person name="Yamamoto K."/>
            <person name="Hamaji T."/>
            <person name="Ootsuki R."/>
            <person name="Yamaguchi H."/>
            <person name="Kawachi M."/>
            <person name="Higashiyama T."/>
            <person name="Nozaki H."/>
        </authorList>
    </citation>
    <scope>NUCLEOTIDE SEQUENCE [LARGE SCALE GENOMIC DNA]</scope>
    <source>
        <strain evidence="2 3">NIES-4479</strain>
    </source>
</reference>
<evidence type="ECO:0000313" key="2">
    <source>
        <dbReference type="EMBL" id="GLC49283.1"/>
    </source>
</evidence>
<name>A0A9W6BCM2_9CHLO</name>
<organism evidence="2 3">
    <name type="scientific">Pleodorina starrii</name>
    <dbReference type="NCBI Taxonomy" id="330485"/>
    <lineage>
        <taxon>Eukaryota</taxon>
        <taxon>Viridiplantae</taxon>
        <taxon>Chlorophyta</taxon>
        <taxon>core chlorophytes</taxon>
        <taxon>Chlorophyceae</taxon>
        <taxon>CS clade</taxon>
        <taxon>Chlamydomonadales</taxon>
        <taxon>Volvocaceae</taxon>
        <taxon>Pleodorina</taxon>
    </lineage>
</organism>